<keyword evidence="8 14" id="KW-0071">Autoinducer synthesis</keyword>
<feature type="binding site" evidence="14">
    <location>
        <position position="123"/>
    </location>
    <ligand>
        <name>Fe cation</name>
        <dbReference type="ChEBI" id="CHEBI:24875"/>
    </ligand>
</feature>
<evidence type="ECO:0000256" key="6">
    <source>
        <dbReference type="ARBA" id="ARBA00022654"/>
    </source>
</evidence>
<reference evidence="16" key="1">
    <citation type="submission" date="2016-09" db="EMBL/GenBank/DDBJ databases">
        <authorList>
            <person name="Varghese N."/>
            <person name="Submissions S."/>
        </authorList>
    </citation>
    <scope>NUCLEOTIDE SEQUENCE [LARGE SCALE GENOMIC DNA]</scope>
    <source>
        <strain evidence="16">S5</strain>
    </source>
</reference>
<evidence type="ECO:0000256" key="14">
    <source>
        <dbReference type="HAMAP-Rule" id="MF_00091"/>
    </source>
</evidence>
<dbReference type="InterPro" id="IPR037005">
    <property type="entry name" value="LuxS_sf"/>
</dbReference>
<dbReference type="RefSeq" id="WP_090797302.1">
    <property type="nucleotide sequence ID" value="NZ_FMYI01000014.1"/>
</dbReference>
<evidence type="ECO:0000256" key="7">
    <source>
        <dbReference type="ARBA" id="ARBA00022723"/>
    </source>
</evidence>
<keyword evidence="6 14" id="KW-0673">Quorum sensing</keyword>
<dbReference type="PANTHER" id="PTHR35799:SF1">
    <property type="entry name" value="S-RIBOSYLHOMOCYSTEINE LYASE"/>
    <property type="match status" value="1"/>
</dbReference>
<dbReference type="NCBIfam" id="NF002604">
    <property type="entry name" value="PRK02260.1-4"/>
    <property type="match status" value="1"/>
</dbReference>
<evidence type="ECO:0000313" key="15">
    <source>
        <dbReference type="EMBL" id="SDC63236.1"/>
    </source>
</evidence>
<dbReference type="PRINTS" id="PR01487">
    <property type="entry name" value="LUXSPROTEIN"/>
</dbReference>
<dbReference type="PANTHER" id="PTHR35799">
    <property type="entry name" value="S-RIBOSYLHOMOCYSTEINE LYASE"/>
    <property type="match status" value="1"/>
</dbReference>
<evidence type="ECO:0000256" key="3">
    <source>
        <dbReference type="ARBA" id="ARBA00011738"/>
    </source>
</evidence>
<evidence type="ECO:0000256" key="5">
    <source>
        <dbReference type="ARBA" id="ARBA00015130"/>
    </source>
</evidence>
<keyword evidence="16" id="KW-1185">Reference proteome</keyword>
<keyword evidence="9 14" id="KW-0408">Iron</keyword>
<evidence type="ECO:0000256" key="13">
    <source>
        <dbReference type="ARBA" id="ARBA00031777"/>
    </source>
</evidence>
<evidence type="ECO:0000256" key="11">
    <source>
        <dbReference type="ARBA" id="ARBA00024654"/>
    </source>
</evidence>
<dbReference type="GO" id="GO:0009372">
    <property type="term" value="P:quorum sensing"/>
    <property type="evidence" value="ECO:0007669"/>
    <property type="project" value="UniProtKB-UniRule"/>
</dbReference>
<keyword evidence="10 14" id="KW-0456">Lyase</keyword>
<comment type="function">
    <text evidence="11 14">Involved in the synthesis of autoinducer 2 (AI-2) which is secreted by bacteria and is used to communicate both the cell density and the metabolic potential of the environment. The regulation of gene expression in response to changes in cell density is called quorum sensing. Catalyzes the transformation of S-ribosylhomocysteine (RHC) to homocysteine (HC) and 4,5-dihydroxy-2,3-pentadione (DPD).</text>
</comment>
<comment type="subunit">
    <text evidence="3 14">Homodimer.</text>
</comment>
<evidence type="ECO:0000256" key="12">
    <source>
        <dbReference type="ARBA" id="ARBA00030600"/>
    </source>
</evidence>
<comment type="similarity">
    <text evidence="2 14">Belongs to the LuxS family.</text>
</comment>
<dbReference type="InterPro" id="IPR003815">
    <property type="entry name" value="S-ribosylhomocysteinase"/>
</dbReference>
<dbReference type="OrthoDB" id="9788129at2"/>
<dbReference type="Proteomes" id="UP000242949">
    <property type="component" value="Unassembled WGS sequence"/>
</dbReference>
<dbReference type="GO" id="GO:0005506">
    <property type="term" value="F:iron ion binding"/>
    <property type="evidence" value="ECO:0007669"/>
    <property type="project" value="InterPro"/>
</dbReference>
<dbReference type="Pfam" id="PF02664">
    <property type="entry name" value="LuxS"/>
    <property type="match status" value="1"/>
</dbReference>
<comment type="catalytic activity">
    <reaction evidence="1 14">
        <text>S-(5-deoxy-D-ribos-5-yl)-L-homocysteine = (S)-4,5-dihydroxypentane-2,3-dione + L-homocysteine</text>
        <dbReference type="Rhea" id="RHEA:17753"/>
        <dbReference type="ChEBI" id="CHEBI:29484"/>
        <dbReference type="ChEBI" id="CHEBI:58195"/>
        <dbReference type="ChEBI" id="CHEBI:58199"/>
        <dbReference type="EC" id="4.4.1.21"/>
    </reaction>
</comment>
<dbReference type="GO" id="GO:0043768">
    <property type="term" value="F:S-ribosylhomocysteine lyase activity"/>
    <property type="evidence" value="ECO:0007669"/>
    <property type="project" value="UniProtKB-UniRule"/>
</dbReference>
<dbReference type="SUPFAM" id="SSF63411">
    <property type="entry name" value="LuxS/MPP-like metallohydrolase"/>
    <property type="match status" value="1"/>
</dbReference>
<dbReference type="HAMAP" id="MF_00091">
    <property type="entry name" value="LuxS"/>
    <property type="match status" value="1"/>
</dbReference>
<comment type="cofactor">
    <cofactor evidence="14">
        <name>Fe cation</name>
        <dbReference type="ChEBI" id="CHEBI:24875"/>
    </cofactor>
    <text evidence="14">Binds 1 Fe cation per subunit.</text>
</comment>
<evidence type="ECO:0000256" key="1">
    <source>
        <dbReference type="ARBA" id="ARBA00000297"/>
    </source>
</evidence>
<dbReference type="InterPro" id="IPR011249">
    <property type="entry name" value="Metalloenz_LuxS/M16"/>
</dbReference>
<accession>A0A1G6N7J4</accession>
<dbReference type="PIRSF" id="PIRSF006160">
    <property type="entry name" value="AI2"/>
    <property type="match status" value="1"/>
</dbReference>
<dbReference type="Gene3D" id="3.30.1360.80">
    <property type="entry name" value="S-ribosylhomocysteinase (LuxS)"/>
    <property type="match status" value="1"/>
</dbReference>
<dbReference type="EC" id="4.4.1.21" evidence="4 14"/>
<dbReference type="EMBL" id="FMYI01000014">
    <property type="protein sequence ID" value="SDC63236.1"/>
    <property type="molecule type" value="Genomic_DNA"/>
</dbReference>
<proteinExistence type="inferred from homology"/>
<evidence type="ECO:0000256" key="4">
    <source>
        <dbReference type="ARBA" id="ARBA00012240"/>
    </source>
</evidence>
<feature type="binding site" evidence="14">
    <location>
        <position position="60"/>
    </location>
    <ligand>
        <name>Fe cation</name>
        <dbReference type="ChEBI" id="CHEBI:24875"/>
    </ligand>
</feature>
<dbReference type="STRING" id="1612202.SAMN05421734_11436"/>
<gene>
    <name evidence="14" type="primary">luxS</name>
    <name evidence="15" type="ORF">SAMN05421734_11436</name>
</gene>
<evidence type="ECO:0000313" key="16">
    <source>
        <dbReference type="Proteomes" id="UP000242949"/>
    </source>
</evidence>
<sequence>MNKMNVESFNLDHRKVVAPYIRLAGVTEGANGDSVYKYDLRFCQPNENHMDMPGLHSLEHLMAENIRNHLDNVLDLSPMGCQTGFYLAVFNNDSFEDIQKAVEATLIDVTNATEVPACNEVQCGWAASHSLESAQRIAEKMLQGKESWPNVFSA</sequence>
<evidence type="ECO:0000256" key="10">
    <source>
        <dbReference type="ARBA" id="ARBA00023239"/>
    </source>
</evidence>
<name>A0A1G6N7J4_9BACI</name>
<keyword evidence="7 14" id="KW-0479">Metal-binding</keyword>
<evidence type="ECO:0000256" key="9">
    <source>
        <dbReference type="ARBA" id="ARBA00023004"/>
    </source>
</evidence>
<evidence type="ECO:0000256" key="8">
    <source>
        <dbReference type="ARBA" id="ARBA00022929"/>
    </source>
</evidence>
<protein>
    <recommendedName>
        <fullName evidence="5 14">S-ribosylhomocysteine lyase</fullName>
        <ecNumber evidence="4 14">4.4.1.21</ecNumber>
    </recommendedName>
    <alternativeName>
        <fullName evidence="12 14">AI-2 synthesis protein</fullName>
    </alternativeName>
    <alternativeName>
        <fullName evidence="13 14">Autoinducer-2 production protein LuxS</fullName>
    </alternativeName>
</protein>
<evidence type="ECO:0000256" key="2">
    <source>
        <dbReference type="ARBA" id="ARBA00007311"/>
    </source>
</evidence>
<feature type="binding site" evidence="14">
    <location>
        <position position="56"/>
    </location>
    <ligand>
        <name>Fe cation</name>
        <dbReference type="ChEBI" id="CHEBI:24875"/>
    </ligand>
</feature>
<organism evidence="15 16">
    <name type="scientific">Pelagirhabdus alkalitolerans</name>
    <dbReference type="NCBI Taxonomy" id="1612202"/>
    <lineage>
        <taxon>Bacteria</taxon>
        <taxon>Bacillati</taxon>
        <taxon>Bacillota</taxon>
        <taxon>Bacilli</taxon>
        <taxon>Bacillales</taxon>
        <taxon>Bacillaceae</taxon>
        <taxon>Pelagirhabdus</taxon>
    </lineage>
</organism>
<dbReference type="AlphaFoldDB" id="A0A1G6N7J4"/>